<feature type="domain" description="PPC" evidence="7">
    <location>
        <begin position="298"/>
        <end position="436"/>
    </location>
</feature>
<keyword evidence="9" id="KW-1185">Reference proteome</keyword>
<dbReference type="SUPFAM" id="SSF117856">
    <property type="entry name" value="AF0104/ALDC/Ptd012-like"/>
    <property type="match status" value="2"/>
</dbReference>
<dbReference type="FunFam" id="3.30.1330.80:FF:000002">
    <property type="entry name" value="AT-hook motif nuclear-localized protein"/>
    <property type="match status" value="1"/>
</dbReference>
<evidence type="ECO:0000256" key="6">
    <source>
        <dbReference type="SAM" id="MobiDB-lite"/>
    </source>
</evidence>
<dbReference type="Pfam" id="PF03479">
    <property type="entry name" value="PCC"/>
    <property type="match status" value="2"/>
</dbReference>
<dbReference type="GO" id="GO:0003700">
    <property type="term" value="F:DNA-binding transcription factor activity"/>
    <property type="evidence" value="ECO:0007669"/>
    <property type="project" value="TreeGrafter"/>
</dbReference>
<evidence type="ECO:0000313" key="8">
    <source>
        <dbReference type="EMBL" id="KAB1218935.1"/>
    </source>
</evidence>
<feature type="region of interest" description="Disordered" evidence="6">
    <location>
        <begin position="424"/>
        <end position="470"/>
    </location>
</feature>
<keyword evidence="2" id="KW-0805">Transcription regulation</keyword>
<evidence type="ECO:0000256" key="4">
    <source>
        <dbReference type="ARBA" id="ARBA00023163"/>
    </source>
</evidence>
<dbReference type="GO" id="GO:0003680">
    <property type="term" value="F:minor groove of adenine-thymine-rich DNA binding"/>
    <property type="evidence" value="ECO:0007669"/>
    <property type="project" value="InterPro"/>
</dbReference>
<feature type="domain" description="PPC" evidence="7">
    <location>
        <begin position="116"/>
        <end position="250"/>
    </location>
</feature>
<dbReference type="Proteomes" id="UP000516437">
    <property type="component" value="Chromosome 3"/>
</dbReference>
<name>A0A6A1W1G7_9ROSI</name>
<evidence type="ECO:0000313" key="9">
    <source>
        <dbReference type="Proteomes" id="UP000516437"/>
    </source>
</evidence>
<gene>
    <name evidence="8" type="ORF">CJ030_MR3G015149</name>
</gene>
<evidence type="ECO:0000256" key="1">
    <source>
        <dbReference type="ARBA" id="ARBA00004123"/>
    </source>
</evidence>
<keyword evidence="5" id="KW-0539">Nucleus</keyword>
<dbReference type="PANTHER" id="PTHR31100:SF2">
    <property type="entry name" value="AT-HOOK MOTIF NUCLEAR-LOCALIZED PROTEIN 18-RELATED"/>
    <property type="match status" value="1"/>
</dbReference>
<protein>
    <submittedName>
        <fullName evidence="8">Putative DNA-binding protein ESCAROLA</fullName>
    </submittedName>
</protein>
<dbReference type="Gene3D" id="3.30.1330.80">
    <property type="entry name" value="Hypothetical protein, similar to alpha- acetolactate decarboxylase, domain 2"/>
    <property type="match status" value="2"/>
</dbReference>
<feature type="region of interest" description="Disordered" evidence="6">
    <location>
        <begin position="1"/>
        <end position="109"/>
    </location>
</feature>
<accession>A0A6A1W1G7</accession>
<evidence type="ECO:0000256" key="3">
    <source>
        <dbReference type="ARBA" id="ARBA00023125"/>
    </source>
</evidence>
<evidence type="ECO:0000259" key="7">
    <source>
        <dbReference type="PROSITE" id="PS51742"/>
    </source>
</evidence>
<reference evidence="8 9" key="1">
    <citation type="journal article" date="2019" name="Plant Biotechnol. J.">
        <title>The red bayberry genome and genetic basis of sex determination.</title>
        <authorList>
            <person name="Jia H.M."/>
            <person name="Jia H.J."/>
            <person name="Cai Q.L."/>
            <person name="Wang Y."/>
            <person name="Zhao H.B."/>
            <person name="Yang W.F."/>
            <person name="Wang G.Y."/>
            <person name="Li Y.H."/>
            <person name="Zhan D.L."/>
            <person name="Shen Y.T."/>
            <person name="Niu Q.F."/>
            <person name="Chang L."/>
            <person name="Qiu J."/>
            <person name="Zhao L."/>
            <person name="Xie H.B."/>
            <person name="Fu W.Y."/>
            <person name="Jin J."/>
            <person name="Li X.W."/>
            <person name="Jiao Y."/>
            <person name="Zhou C.C."/>
            <person name="Tu T."/>
            <person name="Chai C.Y."/>
            <person name="Gao J.L."/>
            <person name="Fan L.J."/>
            <person name="van de Weg E."/>
            <person name="Wang J.Y."/>
            <person name="Gao Z.S."/>
        </authorList>
    </citation>
    <scope>NUCLEOTIDE SEQUENCE [LARGE SCALE GENOMIC DNA]</scope>
    <source>
        <tissue evidence="8">Leaves</tissue>
    </source>
</reference>
<proteinExistence type="predicted"/>
<dbReference type="OrthoDB" id="2156856at2759"/>
<dbReference type="AlphaFoldDB" id="A0A6A1W1G7"/>
<dbReference type="GO" id="GO:0010228">
    <property type="term" value="P:vegetative to reproductive phase transition of meristem"/>
    <property type="evidence" value="ECO:0007669"/>
    <property type="project" value="TreeGrafter"/>
</dbReference>
<dbReference type="PANTHER" id="PTHR31100">
    <property type="entry name" value="AT-HOOK MOTIF NUCLEAR-LOCALIZED PROTEIN 15"/>
    <property type="match status" value="1"/>
</dbReference>
<dbReference type="EMBL" id="RXIC02000021">
    <property type="protein sequence ID" value="KAB1218935.1"/>
    <property type="molecule type" value="Genomic_DNA"/>
</dbReference>
<feature type="compositionally biased region" description="Low complexity" evidence="6">
    <location>
        <begin position="446"/>
        <end position="455"/>
    </location>
</feature>
<keyword evidence="4" id="KW-0804">Transcription</keyword>
<organism evidence="8 9">
    <name type="scientific">Morella rubra</name>
    <name type="common">Chinese bayberry</name>
    <dbReference type="NCBI Taxonomy" id="262757"/>
    <lineage>
        <taxon>Eukaryota</taxon>
        <taxon>Viridiplantae</taxon>
        <taxon>Streptophyta</taxon>
        <taxon>Embryophyta</taxon>
        <taxon>Tracheophyta</taxon>
        <taxon>Spermatophyta</taxon>
        <taxon>Magnoliopsida</taxon>
        <taxon>eudicotyledons</taxon>
        <taxon>Gunneridae</taxon>
        <taxon>Pentapetalae</taxon>
        <taxon>rosids</taxon>
        <taxon>fabids</taxon>
        <taxon>Fagales</taxon>
        <taxon>Myricaceae</taxon>
        <taxon>Morella</taxon>
    </lineage>
</organism>
<dbReference type="PROSITE" id="PS51742">
    <property type="entry name" value="PPC"/>
    <property type="match status" value="2"/>
</dbReference>
<dbReference type="GO" id="GO:0005634">
    <property type="term" value="C:nucleus"/>
    <property type="evidence" value="ECO:0007669"/>
    <property type="project" value="UniProtKB-SubCell"/>
</dbReference>
<dbReference type="FunFam" id="3.30.1330.80:FF:000001">
    <property type="entry name" value="AT-hook motif nuclear-localized protein"/>
    <property type="match status" value="1"/>
</dbReference>
<sequence>MDPVTAHGRPLPPPFLSRDLHLHPHHQFQPHQQQNSEEEQSGNGGLNRGQKRDRDENATSTTTNTVTATTVTTTPEGKEFGSGSTGDGEMTRRPRGRPAGSKNKPKPPIIITRDSANALRSHVVEVANGCDIMESVSTFARRRQRGVCILSGSGTVTNVTLRQPAAPGAVVTLHGRFEILSLSGSFLPPPAPPAASGLTIYLAGGQGQVVGGSVVAPLLASGPVMMRSRRFQYREMDLSEGIMVACETSESSTPPNPYTLPPPSGPRKESALAAIIFVFEFGSKNKPKPPIIITRDSANALRSHVVEVANGCDIMESVSTFARRRQRGVCILSGSGTVTNVTLRQPAAPGAVVTLHGRFEILSLSGSFLPPPAPPAASGLTIYLAGGQGQVVGGSVVAPLLASGPVVIMAASFGNAAYERLPLDDEEPPVPIPGNGPLGSPGMVGQQQQQQQQQQLLPDPNTSLFHGMPQNLLNSCQLPSEAYWGGTGRPPY</sequence>
<feature type="compositionally biased region" description="Low complexity" evidence="6">
    <location>
        <begin position="58"/>
        <end position="74"/>
    </location>
</feature>
<dbReference type="InterPro" id="IPR005175">
    <property type="entry name" value="PPC_dom"/>
</dbReference>
<comment type="caution">
    <text evidence="8">The sequence shown here is derived from an EMBL/GenBank/DDBJ whole genome shotgun (WGS) entry which is preliminary data.</text>
</comment>
<evidence type="ECO:0000256" key="2">
    <source>
        <dbReference type="ARBA" id="ARBA00023015"/>
    </source>
</evidence>
<evidence type="ECO:0000256" key="5">
    <source>
        <dbReference type="ARBA" id="ARBA00023242"/>
    </source>
</evidence>
<dbReference type="InterPro" id="IPR014476">
    <property type="entry name" value="AHL15-29"/>
</dbReference>
<comment type="subcellular location">
    <subcellularLocation>
        <location evidence="1">Nucleus</location>
    </subcellularLocation>
</comment>
<keyword evidence="3 8" id="KW-0238">DNA-binding</keyword>
<dbReference type="CDD" id="cd11378">
    <property type="entry name" value="DUF296"/>
    <property type="match status" value="2"/>
</dbReference>